<dbReference type="PROSITE" id="PS50855">
    <property type="entry name" value="COX1"/>
    <property type="match status" value="1"/>
</dbReference>
<sequence>MAEQGDESTIEHASGRFEASLSSLAEGDRRLLKAFVLVSIFTLGLGVLYALLLVLVKGGFLSLESTLAYTILTLHGTTVFYYWLYFVQVAVVMVFVLVYTDGVDELVWRNLAWVGFGLMSAGFLIDQIAPWMGAVITYTGLAPLSDGMPGADWFYVGYVLLGLGLLCVSIPCIATPIKAKLDGKVESWSSITFAATLWAALLTVTSFAALNVFGRTALWALEGGGPMDFDYMIAYHVMFHNMHYLPLLSTVLVWYALAEVTTGVKSIFSDRLSKVFFSFYLVVLPPTFLYHMFLDPTISALMKTVASTLAMFISIPTIMVFVIILVSLEASARVSEGRQGLFAWMRDLPWGNPAFSSIAAACVCAAAGGVLANILIQVKFAALLSDTFAIPAYFHFFTVGTITLTFIGLLMYVIPILYGRQLWNPKLMAQLPWALTVGVYLFGVSGIAAGYLGSARRTLAPEYDLHASIPLLNALVGLGGIIMAIVLLLFVYGLVRTLRSGEEAGVGEVTANLPTVRWEPAEPGAVKAPTATIVMFVALAALFALTWLTFSMVGDLPG</sequence>
<gene>
    <name evidence="3" type="ORF">CXX69_06110</name>
</gene>
<dbReference type="Proteomes" id="UP000248161">
    <property type="component" value="Unassembled WGS sequence"/>
</dbReference>
<feature type="transmembrane region" description="Helical" evidence="1">
    <location>
        <begin position="34"/>
        <end position="60"/>
    </location>
</feature>
<proteinExistence type="predicted"/>
<feature type="transmembrane region" description="Helical" evidence="1">
    <location>
        <begin position="233"/>
        <end position="255"/>
    </location>
</feature>
<name>A0A2V3HT28_9ARCH</name>
<dbReference type="InterPro" id="IPR023616">
    <property type="entry name" value="Cyt_c_oxase-like_su1_dom"/>
</dbReference>
<dbReference type="GO" id="GO:0009060">
    <property type="term" value="P:aerobic respiration"/>
    <property type="evidence" value="ECO:0007669"/>
    <property type="project" value="InterPro"/>
</dbReference>
<feature type="transmembrane region" description="Helical" evidence="1">
    <location>
        <begin position="472"/>
        <end position="495"/>
    </location>
</feature>
<keyword evidence="1" id="KW-1133">Transmembrane helix</keyword>
<evidence type="ECO:0000259" key="2">
    <source>
        <dbReference type="PROSITE" id="PS50855"/>
    </source>
</evidence>
<organism evidence="3 4">
    <name type="scientific">Candidatus Thalassarchaeum betae</name>
    <dbReference type="NCBI Taxonomy" id="2599289"/>
    <lineage>
        <taxon>Archaea</taxon>
        <taxon>Methanobacteriati</taxon>
        <taxon>Thermoplasmatota</taxon>
        <taxon>Candidatus Poseidoniia</taxon>
        <taxon>Candidatus Poseidoniales</taxon>
        <taxon>Candidatus Thalassarchaeaceae</taxon>
        <taxon>Candidatus Thalassarchaeum</taxon>
    </lineage>
</organism>
<dbReference type="GO" id="GO:0016020">
    <property type="term" value="C:membrane"/>
    <property type="evidence" value="ECO:0007669"/>
    <property type="project" value="InterPro"/>
</dbReference>
<accession>A0A2V3HT28</accession>
<dbReference type="InterPro" id="IPR036927">
    <property type="entry name" value="Cyt_c_oxase-like_su1_sf"/>
</dbReference>
<evidence type="ECO:0000256" key="1">
    <source>
        <dbReference type="SAM" id="Phobius"/>
    </source>
</evidence>
<dbReference type="Pfam" id="PF00115">
    <property type="entry name" value="COX1"/>
    <property type="match status" value="1"/>
</dbReference>
<dbReference type="GO" id="GO:0004129">
    <property type="term" value="F:cytochrome-c oxidase activity"/>
    <property type="evidence" value="ECO:0007669"/>
    <property type="project" value="InterPro"/>
</dbReference>
<dbReference type="Gene3D" id="1.20.210.10">
    <property type="entry name" value="Cytochrome c oxidase-like, subunit I domain"/>
    <property type="match status" value="1"/>
</dbReference>
<feature type="transmembrane region" description="Helical" evidence="1">
    <location>
        <begin position="189"/>
        <end position="213"/>
    </location>
</feature>
<comment type="caution">
    <text evidence="3">The sequence shown here is derived from an EMBL/GenBank/DDBJ whole genome shotgun (WGS) entry which is preliminary data.</text>
</comment>
<feature type="transmembrane region" description="Helical" evidence="1">
    <location>
        <begin position="111"/>
        <end position="133"/>
    </location>
</feature>
<protein>
    <recommendedName>
        <fullName evidence="2">Cytochrome oxidase subunit I profile domain-containing protein</fullName>
    </recommendedName>
</protein>
<feature type="transmembrane region" description="Helical" evidence="1">
    <location>
        <begin position="354"/>
        <end position="376"/>
    </location>
</feature>
<evidence type="ECO:0000313" key="4">
    <source>
        <dbReference type="Proteomes" id="UP000248161"/>
    </source>
</evidence>
<keyword evidence="1" id="KW-0472">Membrane</keyword>
<dbReference type="InterPro" id="IPR000883">
    <property type="entry name" value="Cyt_C_Oxase_1"/>
</dbReference>
<dbReference type="AlphaFoldDB" id="A0A2V3HT28"/>
<dbReference type="EMBL" id="PSPG01000014">
    <property type="protein sequence ID" value="PXF20921.1"/>
    <property type="molecule type" value="Genomic_DNA"/>
</dbReference>
<dbReference type="GO" id="GO:0020037">
    <property type="term" value="F:heme binding"/>
    <property type="evidence" value="ECO:0007669"/>
    <property type="project" value="InterPro"/>
</dbReference>
<feature type="transmembrane region" description="Helical" evidence="1">
    <location>
        <begin position="431"/>
        <end position="452"/>
    </location>
</feature>
<feature type="transmembrane region" description="Helical" evidence="1">
    <location>
        <begin position="275"/>
        <end position="293"/>
    </location>
</feature>
<reference evidence="3 4" key="1">
    <citation type="journal article" date="2015" name="Nat. Commun.">
        <title>Genomic and transcriptomic evidence for scavenging of diverse organic compounds by widespread deep-sea archaea.</title>
        <authorList>
            <person name="Li M."/>
            <person name="Baker B.J."/>
            <person name="Anantharaman K."/>
            <person name="Jain S."/>
            <person name="Breier J.A."/>
            <person name="Dick G.J."/>
        </authorList>
    </citation>
    <scope>NUCLEOTIDE SEQUENCE [LARGE SCALE GENOMIC DNA]</scope>
    <source>
        <strain evidence="3">Cayman_51_deep</strain>
    </source>
</reference>
<dbReference type="SUPFAM" id="SSF81442">
    <property type="entry name" value="Cytochrome c oxidase subunit I-like"/>
    <property type="match status" value="1"/>
</dbReference>
<feature type="transmembrane region" description="Helical" evidence="1">
    <location>
        <begin position="305"/>
        <end position="328"/>
    </location>
</feature>
<feature type="domain" description="Cytochrome oxidase subunit I profile" evidence="2">
    <location>
        <begin position="35"/>
        <end position="558"/>
    </location>
</feature>
<feature type="transmembrane region" description="Helical" evidence="1">
    <location>
        <begin position="396"/>
        <end position="419"/>
    </location>
</feature>
<feature type="transmembrane region" description="Helical" evidence="1">
    <location>
        <begin position="533"/>
        <end position="553"/>
    </location>
</feature>
<feature type="transmembrane region" description="Helical" evidence="1">
    <location>
        <begin position="80"/>
        <end position="99"/>
    </location>
</feature>
<keyword evidence="1" id="KW-0812">Transmembrane</keyword>
<feature type="transmembrane region" description="Helical" evidence="1">
    <location>
        <begin position="153"/>
        <end position="177"/>
    </location>
</feature>
<evidence type="ECO:0000313" key="3">
    <source>
        <dbReference type="EMBL" id="PXF20921.1"/>
    </source>
</evidence>